<name>A0ABV3PAQ5_9ACTN</name>
<evidence type="ECO:0000313" key="2">
    <source>
        <dbReference type="Proteomes" id="UP001555826"/>
    </source>
</evidence>
<organism evidence="1 2">
    <name type="scientific">Kineococcus endophyticus</name>
    <dbReference type="NCBI Taxonomy" id="1181883"/>
    <lineage>
        <taxon>Bacteria</taxon>
        <taxon>Bacillati</taxon>
        <taxon>Actinomycetota</taxon>
        <taxon>Actinomycetes</taxon>
        <taxon>Kineosporiales</taxon>
        <taxon>Kineosporiaceae</taxon>
        <taxon>Kineococcus</taxon>
    </lineage>
</organism>
<protein>
    <recommendedName>
        <fullName evidence="3">Ribbon-helix-helix CopG family protein</fullName>
    </recommendedName>
</protein>
<dbReference type="RefSeq" id="WP_367639860.1">
    <property type="nucleotide sequence ID" value="NZ_JBFNQN010000013.1"/>
</dbReference>
<gene>
    <name evidence="1" type="ORF">AB1207_18375</name>
</gene>
<dbReference type="Proteomes" id="UP001555826">
    <property type="component" value="Unassembled WGS sequence"/>
</dbReference>
<sequence length="88" mass="9893">MSTTSAFTLRLDSTHRSMLERLQARNPGVSRQRLFERLLEQADDADRADVQDIARAIYAENRELFDSLAGDLQGQDLRGGDLVSSPRT</sequence>
<keyword evidence="2" id="KW-1185">Reference proteome</keyword>
<evidence type="ECO:0000313" key="1">
    <source>
        <dbReference type="EMBL" id="MEW9266721.1"/>
    </source>
</evidence>
<comment type="caution">
    <text evidence="1">The sequence shown here is derived from an EMBL/GenBank/DDBJ whole genome shotgun (WGS) entry which is preliminary data.</text>
</comment>
<evidence type="ECO:0008006" key="3">
    <source>
        <dbReference type="Google" id="ProtNLM"/>
    </source>
</evidence>
<dbReference type="EMBL" id="JBFNQN010000013">
    <property type="protein sequence ID" value="MEW9266721.1"/>
    <property type="molecule type" value="Genomic_DNA"/>
</dbReference>
<proteinExistence type="predicted"/>
<reference evidence="1 2" key="1">
    <citation type="submission" date="2024-07" db="EMBL/GenBank/DDBJ databases">
        <authorList>
            <person name="Thanompreechachai J."/>
            <person name="Duangmal K."/>
        </authorList>
    </citation>
    <scope>NUCLEOTIDE SEQUENCE [LARGE SCALE GENOMIC DNA]</scope>
    <source>
        <strain evidence="1 2">KCTC 19886</strain>
    </source>
</reference>
<accession>A0ABV3PAQ5</accession>